<evidence type="ECO:0000256" key="12">
    <source>
        <dbReference type="ARBA" id="ARBA00048112"/>
    </source>
</evidence>
<dbReference type="GO" id="GO:0008295">
    <property type="term" value="P:spermidine biosynthetic process"/>
    <property type="evidence" value="ECO:0007669"/>
    <property type="project" value="UniProtKB-UniRule"/>
</dbReference>
<feature type="compositionally biased region" description="Polar residues" evidence="16">
    <location>
        <begin position="132"/>
        <end position="142"/>
    </location>
</feature>
<reference evidence="17 18" key="1">
    <citation type="journal article" date="2009" name="Appl. Environ. Microbiol.">
        <title>Community genomic and proteomic analyses of chemoautotrophic iron-oxidizing "Leptospirillum rubarum" (Group II) and "Leptospirillum ferrodiazotrophum" (Group III) bacteria in acid mine drainage biofilms.</title>
        <authorList>
            <person name="Goltsman D.S."/>
            <person name="Denef V.J."/>
            <person name="Singer S.W."/>
            <person name="VerBerkmoes N.C."/>
            <person name="Lefsrud M."/>
            <person name="Mueller R.S."/>
            <person name="Dick G.J."/>
            <person name="Sun C.L."/>
            <person name="Wheeler K.E."/>
            <person name="Zemla A."/>
            <person name="Baker B.J."/>
            <person name="Hauser L."/>
            <person name="Land M."/>
            <person name="Shah M.B."/>
            <person name="Thelen M.P."/>
            <person name="Hettich R.L."/>
            <person name="Banfield J.F."/>
        </authorList>
    </citation>
    <scope>NUCLEOTIDE SEQUENCE [LARGE SCALE GENOMIC DNA]</scope>
</reference>
<comment type="PTM">
    <text evidence="15">Is synthesized initially as an inactive proenzyme. Formation of the active enzyme involves a self-maturation process in which the active site pyruvoyl group is generated from an internal serine residue via an autocatalytic post-translational modification. Two non-identical subunits are generated from the proenzyme in this reaction, and the pyruvate is formed at the N-terminus of the alpha chain, which is derived from the carboxyl end of the proenzyme. The post-translation cleavage follows an unusual pathway, termed non-hydrolytic serinolysis, in which the side chain hydroxyl group of the serine supplies its oxygen atom to form the C-terminus of the beta chain, while the remainder of the serine residue undergoes an oxidative deamination to produce ammonia and the pyruvoyl group blocking the N-terminus of the alpha chain.</text>
</comment>
<evidence type="ECO:0000256" key="9">
    <source>
        <dbReference type="ARBA" id="ARBA00023239"/>
    </source>
</evidence>
<sequence length="159" mass="17232">MHALGTQLLVELKDCQSESLSDPDFVRNAMIEAALAAKATIVDDKFHHFSPFGVSGVVVIAESHLAIHTWPEYRYAAVDVFTCGDTLQPEVAAIHLARAFQSHNPSIHEIKRGIIGISNEKIAHKIEGEANPSLSGNSSDNQGKGIESDEPSESLQVVY</sequence>
<feature type="site" description="Cleavage (non-hydrolytic); by autolysis" evidence="15">
    <location>
        <begin position="62"/>
        <end position="63"/>
    </location>
</feature>
<dbReference type="HAMAP" id="MF_00464">
    <property type="entry name" value="AdoMetDC_1"/>
    <property type="match status" value="1"/>
</dbReference>
<dbReference type="PANTHER" id="PTHR33866:SF2">
    <property type="entry name" value="S-ADENOSYLMETHIONINE DECARBOXYLASE PROENZYME"/>
    <property type="match status" value="1"/>
</dbReference>
<keyword evidence="10 15" id="KW-0704">Schiff base</keyword>
<feature type="chain" id="PRO_5023439186" description="S-adenosylmethionine decarboxylase beta chain" evidence="15">
    <location>
        <begin position="1"/>
        <end position="62"/>
    </location>
</feature>
<keyword evidence="7 15" id="KW-0620">Polyamine biosynthesis</keyword>
<keyword evidence="3 15" id="KW-0949">S-adenosyl-L-methionine</keyword>
<keyword evidence="5 15" id="KW-0068">Autocatalytic cleavage</keyword>
<feature type="active site" description="Proton donor; for catalytic activity" evidence="15">
    <location>
        <position position="83"/>
    </location>
</feature>
<evidence type="ECO:0000256" key="3">
    <source>
        <dbReference type="ARBA" id="ARBA00022691"/>
    </source>
</evidence>
<evidence type="ECO:0000256" key="13">
    <source>
        <dbReference type="ARBA" id="ARBA00056215"/>
    </source>
</evidence>
<evidence type="ECO:0000256" key="16">
    <source>
        <dbReference type="SAM" id="MobiDB-lite"/>
    </source>
</evidence>
<dbReference type="Proteomes" id="UP000009374">
    <property type="component" value="Unassembled WGS sequence"/>
</dbReference>
<feature type="modified residue" description="Pyruvic acid (Ser); by autocatalysis" evidence="15">
    <location>
        <position position="63"/>
    </location>
</feature>
<dbReference type="GO" id="GO:0005829">
    <property type="term" value="C:cytosol"/>
    <property type="evidence" value="ECO:0007669"/>
    <property type="project" value="TreeGrafter"/>
</dbReference>
<dbReference type="InterPro" id="IPR042284">
    <property type="entry name" value="AdoMetDC_N"/>
</dbReference>
<evidence type="ECO:0000256" key="2">
    <source>
        <dbReference type="ARBA" id="ARBA00011601"/>
    </source>
</evidence>
<comment type="catalytic activity">
    <reaction evidence="12 15">
        <text>S-adenosyl-L-methionine + H(+) = S-adenosyl 3-(methylsulfanyl)propylamine + CO2</text>
        <dbReference type="Rhea" id="RHEA:15981"/>
        <dbReference type="ChEBI" id="CHEBI:15378"/>
        <dbReference type="ChEBI" id="CHEBI:16526"/>
        <dbReference type="ChEBI" id="CHEBI:57443"/>
        <dbReference type="ChEBI" id="CHEBI:59789"/>
        <dbReference type="EC" id="4.1.1.50"/>
    </reaction>
</comment>
<keyword evidence="9 15" id="KW-0456">Lyase</keyword>
<gene>
    <name evidence="15" type="primary">speH</name>
    <name evidence="17" type="ORF">UBAL3_44810110</name>
</gene>
<feature type="chain" id="PRO_5023439185" description="S-adenosylmethionine decarboxylase alpha chain" evidence="15">
    <location>
        <begin position="63"/>
        <end position="159"/>
    </location>
</feature>
<dbReference type="Gene3D" id="3.30.160.750">
    <property type="match status" value="1"/>
</dbReference>
<dbReference type="UniPathway" id="UPA00331">
    <property type="reaction ID" value="UER00451"/>
</dbReference>
<dbReference type="InterPro" id="IPR017716">
    <property type="entry name" value="S-AdoMet_deCOase_pro-enz"/>
</dbReference>
<proteinExistence type="inferred from homology"/>
<evidence type="ECO:0000256" key="8">
    <source>
        <dbReference type="ARBA" id="ARBA00023145"/>
    </source>
</evidence>
<dbReference type="InterPro" id="IPR016067">
    <property type="entry name" value="S-AdoMet_deCO2ase_core"/>
</dbReference>
<feature type="region of interest" description="Disordered" evidence="16">
    <location>
        <begin position="128"/>
        <end position="159"/>
    </location>
</feature>
<dbReference type="EC" id="4.1.1.50" evidence="15"/>
<dbReference type="AlphaFoldDB" id="C6HU44"/>
<dbReference type="InterPro" id="IPR003826">
    <property type="entry name" value="AdoMetDC_fam_prok"/>
</dbReference>
<evidence type="ECO:0000256" key="14">
    <source>
        <dbReference type="ARBA" id="ARBA00061583"/>
    </source>
</evidence>
<comment type="subunit">
    <text evidence="2 15">Heterotetramer of two alpha and two beta chains arranged as a dimer of alpha/beta heterodimers.</text>
</comment>
<evidence type="ECO:0000313" key="18">
    <source>
        <dbReference type="Proteomes" id="UP000009374"/>
    </source>
</evidence>
<dbReference type="FunFam" id="3.30.360.110:FF:000001">
    <property type="entry name" value="S-adenosylmethionine decarboxylase proenzyme"/>
    <property type="match status" value="1"/>
</dbReference>
<dbReference type="PANTHER" id="PTHR33866">
    <property type="entry name" value="S-ADENOSYLMETHIONINE DECARBOXYLASE PROENZYME"/>
    <property type="match status" value="1"/>
</dbReference>
<organism evidence="17 18">
    <name type="scientific">Leptospirillum ferrodiazotrophum</name>
    <dbReference type="NCBI Taxonomy" id="412449"/>
    <lineage>
        <taxon>Bacteria</taxon>
        <taxon>Pseudomonadati</taxon>
        <taxon>Nitrospirota</taxon>
        <taxon>Nitrospiria</taxon>
        <taxon>Nitrospirales</taxon>
        <taxon>Nitrospiraceae</taxon>
        <taxon>Leptospirillum</taxon>
    </lineage>
</organism>
<accession>C6HU44</accession>
<evidence type="ECO:0000256" key="6">
    <source>
        <dbReference type="ARBA" id="ARBA00023066"/>
    </source>
</evidence>
<dbReference type="EMBL" id="GG693852">
    <property type="protein sequence ID" value="EES53972.1"/>
    <property type="molecule type" value="Genomic_DNA"/>
</dbReference>
<dbReference type="SUPFAM" id="SSF56276">
    <property type="entry name" value="S-adenosylmethionine decarboxylase"/>
    <property type="match status" value="1"/>
</dbReference>
<comment type="cofactor">
    <cofactor evidence="15">
        <name>pyruvate</name>
        <dbReference type="ChEBI" id="CHEBI:15361"/>
    </cofactor>
    <text evidence="15">Binds 1 pyruvoyl group covalently per subunit.</text>
</comment>
<dbReference type="GO" id="GO:0004014">
    <property type="term" value="F:adenosylmethionine decarboxylase activity"/>
    <property type="evidence" value="ECO:0007669"/>
    <property type="project" value="UniProtKB-UniRule"/>
</dbReference>
<evidence type="ECO:0000256" key="7">
    <source>
        <dbReference type="ARBA" id="ARBA00023115"/>
    </source>
</evidence>
<evidence type="ECO:0000256" key="10">
    <source>
        <dbReference type="ARBA" id="ARBA00023270"/>
    </source>
</evidence>
<dbReference type="NCBIfam" id="TIGR03330">
    <property type="entry name" value="SAM_DCase_Bsu"/>
    <property type="match status" value="1"/>
</dbReference>
<feature type="active site" description="Schiff-base intermediate with substrate; via pyruvic acid" evidence="15">
    <location>
        <position position="63"/>
    </location>
</feature>
<dbReference type="Pfam" id="PF02675">
    <property type="entry name" value="AdoMet_dc"/>
    <property type="match status" value="1"/>
</dbReference>
<dbReference type="Gene3D" id="3.30.360.110">
    <property type="entry name" value="S-adenosylmethionine decarboxylase domain"/>
    <property type="match status" value="1"/>
</dbReference>
<protein>
    <recommendedName>
        <fullName evidence="15">S-adenosylmethionine decarboxylase proenzyme</fullName>
        <shortName evidence="15">AdoMetDC</shortName>
        <shortName evidence="15">SAMDC</shortName>
        <ecNumber evidence="15">4.1.1.50</ecNumber>
    </recommendedName>
    <component>
        <recommendedName>
            <fullName evidence="15">S-adenosylmethionine decarboxylase beta chain</fullName>
        </recommendedName>
    </component>
    <component>
        <recommendedName>
            <fullName evidence="15">S-adenosylmethionine decarboxylase alpha chain</fullName>
        </recommendedName>
    </component>
</protein>
<keyword evidence="18" id="KW-1185">Reference proteome</keyword>
<feature type="active site" description="Proton acceptor; for processing activity" evidence="15">
    <location>
        <position position="68"/>
    </location>
</feature>
<dbReference type="InterPro" id="IPR042286">
    <property type="entry name" value="AdoMetDC_C"/>
</dbReference>
<comment type="function">
    <text evidence="13 15">Catalyzes the decarboxylation of S-adenosylmethionine to S-adenosylmethioninamine (dcAdoMet), the propylamine donor required for the synthesis of the polyamines spermine and spermidine from the diamine putrescine.</text>
</comment>
<evidence type="ECO:0000256" key="5">
    <source>
        <dbReference type="ARBA" id="ARBA00022813"/>
    </source>
</evidence>
<keyword evidence="4 15" id="KW-0210">Decarboxylase</keyword>
<comment type="similarity">
    <text evidence="14 15">Belongs to the prokaryotic AdoMetDC family. Type 1 subfamily.</text>
</comment>
<comment type="pathway">
    <text evidence="1 15">Amine and polyamine biosynthesis; S-adenosylmethioninamine biosynthesis; S-adenosylmethioninamine from S-adenosyl-L-methionine: step 1/1.</text>
</comment>
<evidence type="ECO:0000256" key="1">
    <source>
        <dbReference type="ARBA" id="ARBA00004911"/>
    </source>
</evidence>
<name>C6HU44_9BACT</name>
<evidence type="ECO:0000256" key="15">
    <source>
        <dbReference type="HAMAP-Rule" id="MF_00464"/>
    </source>
</evidence>
<keyword evidence="8 15" id="KW-0865">Zymogen</keyword>
<evidence type="ECO:0000256" key="11">
    <source>
        <dbReference type="ARBA" id="ARBA00023317"/>
    </source>
</evidence>
<evidence type="ECO:0000313" key="17">
    <source>
        <dbReference type="EMBL" id="EES53972.1"/>
    </source>
</evidence>
<evidence type="ECO:0000256" key="4">
    <source>
        <dbReference type="ARBA" id="ARBA00022793"/>
    </source>
</evidence>
<keyword evidence="6 15" id="KW-0745">Spermidine biosynthesis</keyword>
<keyword evidence="11 15" id="KW-0670">Pyruvate</keyword>